<gene>
    <name evidence="9" type="primary">pcrB</name>
    <name evidence="10" type="ORF">M5W27_03940</name>
</gene>
<keyword evidence="11" id="KW-1185">Reference proteome</keyword>
<feature type="binding site" evidence="9">
    <location>
        <position position="12"/>
    </location>
    <ligand>
        <name>sn-glycerol 1-phosphate</name>
        <dbReference type="ChEBI" id="CHEBI:57685"/>
    </ligand>
</feature>
<keyword evidence="4 9" id="KW-0460">Magnesium</keyword>
<organism evidence="10 11">
    <name type="scientific">Bacillus xiamenensis</name>
    <dbReference type="NCBI Taxonomy" id="1178537"/>
    <lineage>
        <taxon>Bacteria</taxon>
        <taxon>Bacillati</taxon>
        <taxon>Bacillota</taxon>
        <taxon>Bacilli</taxon>
        <taxon>Bacillales</taxon>
        <taxon>Bacillaceae</taxon>
        <taxon>Bacillus</taxon>
    </lineage>
</organism>
<name>A0ABT4F291_9BACI</name>
<evidence type="ECO:0000256" key="7">
    <source>
        <dbReference type="ARBA" id="ARBA00023264"/>
    </source>
</evidence>
<comment type="caution">
    <text evidence="10">The sequence shown here is derived from an EMBL/GenBank/DDBJ whole genome shotgun (WGS) entry which is preliminary data.</text>
</comment>
<comment type="caution">
    <text evidence="9">Lacks conserved residue(s) required for the propagation of feature annotation.</text>
</comment>
<feature type="binding site" evidence="9">
    <location>
        <position position="40"/>
    </location>
    <ligand>
        <name>Mg(2+)</name>
        <dbReference type="ChEBI" id="CHEBI:18420"/>
    </ligand>
</feature>
<dbReference type="PANTHER" id="PTHR40029:SF2">
    <property type="entry name" value="HEPTAPRENYLGLYCERYL PHOSPHATE SYNTHASE"/>
    <property type="match status" value="1"/>
</dbReference>
<dbReference type="InterPro" id="IPR038597">
    <property type="entry name" value="GGGP/HepGP_synthase_sf"/>
</dbReference>
<keyword evidence="6 9" id="KW-0594">Phospholipid biosynthesis</keyword>
<accession>A0ABT4F291</accession>
<keyword evidence="3 9" id="KW-0479">Metal-binding</keyword>
<dbReference type="InterPro" id="IPR039074">
    <property type="entry name" value="GGGP/HepGP_synthase_I"/>
</dbReference>
<comment type="pathway">
    <text evidence="9">Membrane lipid metabolism; glycerophospholipid metabolism.</text>
</comment>
<dbReference type="SUPFAM" id="SSF51395">
    <property type="entry name" value="FMN-linked oxidoreductases"/>
    <property type="match status" value="1"/>
</dbReference>
<keyword evidence="5 9" id="KW-0443">Lipid metabolism</keyword>
<protein>
    <recommendedName>
        <fullName evidence="9">Heptaprenylglyceryl phosphate synthase</fullName>
        <shortName evidence="9">HepGP synthase</shortName>
        <ecNumber evidence="9">2.5.1.n9</ecNumber>
    </recommendedName>
    <alternativeName>
        <fullName evidence="9">Glycerol-1-phosphate heptaprenyltransferase</fullName>
    </alternativeName>
</protein>
<evidence type="ECO:0000313" key="10">
    <source>
        <dbReference type="EMBL" id="MCY9574993.1"/>
    </source>
</evidence>
<dbReference type="NCBIfam" id="NF003199">
    <property type="entry name" value="PRK04169.1-3"/>
    <property type="match status" value="1"/>
</dbReference>
<dbReference type="EC" id="2.5.1.n9" evidence="9"/>
<proteinExistence type="inferred from homology"/>
<feature type="binding site" evidence="9">
    <location>
        <begin position="159"/>
        <end position="164"/>
    </location>
    <ligand>
        <name>sn-glycerol 1-phosphate</name>
        <dbReference type="ChEBI" id="CHEBI:57685"/>
    </ligand>
</feature>
<dbReference type="GO" id="GO:0016740">
    <property type="term" value="F:transferase activity"/>
    <property type="evidence" value="ECO:0007669"/>
    <property type="project" value="UniProtKB-KW"/>
</dbReference>
<dbReference type="PANTHER" id="PTHR40029">
    <property type="match status" value="1"/>
</dbReference>
<evidence type="ECO:0000256" key="6">
    <source>
        <dbReference type="ARBA" id="ARBA00023209"/>
    </source>
</evidence>
<feature type="binding site" evidence="9">
    <location>
        <position position="189"/>
    </location>
    <ligand>
        <name>sn-glycerol 1-phosphate</name>
        <dbReference type="ChEBI" id="CHEBI:57685"/>
    </ligand>
</feature>
<dbReference type="NCBIfam" id="TIGR01768">
    <property type="entry name" value="GGGP-family"/>
    <property type="match status" value="1"/>
</dbReference>
<keyword evidence="7 9" id="KW-1208">Phospholipid metabolism</keyword>
<dbReference type="Gene3D" id="3.20.20.390">
    <property type="entry name" value="FMN-linked oxidoreductases"/>
    <property type="match status" value="1"/>
</dbReference>
<dbReference type="RefSeq" id="WP_197227178.1">
    <property type="nucleotide sequence ID" value="NZ_JAMDMH010000008.1"/>
</dbReference>
<comment type="function">
    <text evidence="9">Prenyltransferase that catalyzes in vivo the transfer of the heptaprenyl moiety of heptaprenyl pyrophosphate (HepPP; 35 carbon atoms) to the C3 hydroxyl of sn-glycerol-1-phosphate (G1P), producing heptaprenylglyceryl phosphate (HepGP). This reaction is an ether-bond-formation step in the biosynthesis of archaea-type G1P-based membrane lipids found in Bacillales.</text>
</comment>
<reference evidence="10 11" key="1">
    <citation type="submission" date="2022-05" db="EMBL/GenBank/DDBJ databases">
        <title>Genome Sequencing of Bee-Associated Microbes.</title>
        <authorList>
            <person name="Dunlap C."/>
        </authorList>
    </citation>
    <scope>NUCLEOTIDE SEQUENCE [LARGE SCALE GENOMIC DNA]</scope>
    <source>
        <strain evidence="10 11">CBP-1093</strain>
    </source>
</reference>
<evidence type="ECO:0000256" key="2">
    <source>
        <dbReference type="ARBA" id="ARBA00022679"/>
    </source>
</evidence>
<dbReference type="CDD" id="cd02812">
    <property type="entry name" value="PcrB_like"/>
    <property type="match status" value="1"/>
</dbReference>
<evidence type="ECO:0000256" key="3">
    <source>
        <dbReference type="ARBA" id="ARBA00022723"/>
    </source>
</evidence>
<dbReference type="EMBL" id="JAMDMH010000008">
    <property type="protein sequence ID" value="MCY9574993.1"/>
    <property type="molecule type" value="Genomic_DNA"/>
</dbReference>
<evidence type="ECO:0000256" key="9">
    <source>
        <dbReference type="HAMAP-Rule" id="MF_00112"/>
    </source>
</evidence>
<comment type="catalytic activity">
    <reaction evidence="8 9">
        <text>sn-glycerol 1-phosphate + all-trans-heptaprenyl diphosphate = 3-heptaprenyl-sn-glycero-1-phosphate + diphosphate</text>
        <dbReference type="Rhea" id="RHEA:33495"/>
        <dbReference type="ChEBI" id="CHEBI:33019"/>
        <dbReference type="ChEBI" id="CHEBI:57685"/>
        <dbReference type="ChEBI" id="CHEBI:58206"/>
        <dbReference type="ChEBI" id="CHEBI:64781"/>
        <dbReference type="EC" id="2.5.1.n9"/>
    </reaction>
</comment>
<keyword evidence="2 9" id="KW-0808">Transferase</keyword>
<evidence type="ECO:0000313" key="11">
    <source>
        <dbReference type="Proteomes" id="UP001527057"/>
    </source>
</evidence>
<evidence type="ECO:0000256" key="8">
    <source>
        <dbReference type="ARBA" id="ARBA00048318"/>
    </source>
</evidence>
<dbReference type="Pfam" id="PF01884">
    <property type="entry name" value="PcrB"/>
    <property type="match status" value="1"/>
</dbReference>
<comment type="subunit">
    <text evidence="9">Homodimer.</text>
</comment>
<feature type="binding site" evidence="9">
    <location>
        <begin position="209"/>
        <end position="210"/>
    </location>
    <ligand>
        <name>sn-glycerol 1-phosphate</name>
        <dbReference type="ChEBI" id="CHEBI:57685"/>
    </ligand>
</feature>
<dbReference type="Proteomes" id="UP001527057">
    <property type="component" value="Unassembled WGS sequence"/>
</dbReference>
<dbReference type="InterPro" id="IPR008205">
    <property type="entry name" value="GGGP_HepGP_synthase"/>
</dbReference>
<evidence type="ECO:0000256" key="1">
    <source>
        <dbReference type="ARBA" id="ARBA00022516"/>
    </source>
</evidence>
<feature type="binding site" evidence="9">
    <location>
        <position position="14"/>
    </location>
    <ligand>
        <name>Mg(2+)</name>
        <dbReference type="ChEBI" id="CHEBI:18420"/>
    </ligand>
</feature>
<dbReference type="HAMAP" id="MF_00112">
    <property type="entry name" value="GGGP_HepGP_synthase"/>
    <property type="match status" value="1"/>
</dbReference>
<dbReference type="NCBIfam" id="NF003197">
    <property type="entry name" value="PRK04169.1-1"/>
    <property type="match status" value="1"/>
</dbReference>
<keyword evidence="1 9" id="KW-0444">Lipid biosynthesis</keyword>
<evidence type="ECO:0000256" key="4">
    <source>
        <dbReference type="ARBA" id="ARBA00022842"/>
    </source>
</evidence>
<sequence length="230" mass="25793">MYDVTEWKHVFKLDPNKEISDEQLEAICESGTDAILIGGSDNVTEDNVLQLMSKVRRFLVPCVLEISTREMIVPGFDLYFIPTVLNSAHPDWIVGLHKDAMKEYGDLMSMEEIVPEGYVILNEECKAAKLTEANTALDIDDVRAYARVAEHLMKLPIFYLEYSGTLGDIELVKETKAVLHETVLFYGGGIENEDQAKDFAQHADVVVVGNVIYDNFKEALKTVDAVKKSS</sequence>
<evidence type="ECO:0000256" key="5">
    <source>
        <dbReference type="ARBA" id="ARBA00023098"/>
    </source>
</evidence>
<comment type="cofactor">
    <cofactor evidence="9">
        <name>Mg(2+)</name>
        <dbReference type="ChEBI" id="CHEBI:18420"/>
    </cofactor>
</comment>
<comment type="similarity">
    <text evidence="9">Belongs to the GGGP/HepGP synthase family. Group I subfamily.</text>
</comment>